<name>A0A368N3J3_9FLAO</name>
<protein>
    <submittedName>
        <fullName evidence="2">Uncharacterized protein</fullName>
    </submittedName>
</protein>
<dbReference type="AlphaFoldDB" id="A0A368N3J3"/>
<evidence type="ECO:0000256" key="1">
    <source>
        <dbReference type="SAM" id="Phobius"/>
    </source>
</evidence>
<proteinExistence type="predicted"/>
<dbReference type="RefSeq" id="WP_088470034.1">
    <property type="nucleotide sequence ID" value="NZ_QPIE01000001.1"/>
</dbReference>
<evidence type="ECO:0000313" key="2">
    <source>
        <dbReference type="EMBL" id="RCU44750.1"/>
    </source>
</evidence>
<keyword evidence="1" id="KW-1133">Transmembrane helix</keyword>
<keyword evidence="3" id="KW-1185">Reference proteome</keyword>
<comment type="caution">
    <text evidence="2">The sequence shown here is derived from an EMBL/GenBank/DDBJ whole genome shotgun (WGS) entry which is preliminary data.</text>
</comment>
<dbReference type="EMBL" id="QPIE01000001">
    <property type="protein sequence ID" value="RCU44750.1"/>
    <property type="molecule type" value="Genomic_DNA"/>
</dbReference>
<dbReference type="Proteomes" id="UP000252172">
    <property type="component" value="Unassembled WGS sequence"/>
</dbReference>
<accession>A0A368N3J3</accession>
<keyword evidence="1" id="KW-0472">Membrane</keyword>
<evidence type="ECO:0000313" key="3">
    <source>
        <dbReference type="Proteomes" id="UP000252172"/>
    </source>
</evidence>
<sequence>MKENKIVFTIIFAFIIFLIVMYNNQKSKALTKNRKYTIVKILDAQVHGKNNTKYTFELNGNLMNSYSKLLWRNERDSVIGKNIILEYDSTNYKNSKILLGYKIPDTVKIPINGWNEIPEYLIKVD</sequence>
<reference evidence="2 3" key="1">
    <citation type="submission" date="2018-07" db="EMBL/GenBank/DDBJ databases">
        <title>Chryseobacterium lacus sp. nov., isolated from lake water.</title>
        <authorList>
            <person name="Li C.-M."/>
        </authorList>
    </citation>
    <scope>NUCLEOTIDE SEQUENCE [LARGE SCALE GENOMIC DNA]</scope>
    <source>
        <strain evidence="2 3">YLOS41</strain>
    </source>
</reference>
<keyword evidence="1" id="KW-0812">Transmembrane</keyword>
<organism evidence="2 3">
    <name type="scientific">Chryseobacterium lacus</name>
    <dbReference type="NCBI Taxonomy" id="2058346"/>
    <lineage>
        <taxon>Bacteria</taxon>
        <taxon>Pseudomonadati</taxon>
        <taxon>Bacteroidota</taxon>
        <taxon>Flavobacteriia</taxon>
        <taxon>Flavobacteriales</taxon>
        <taxon>Weeksellaceae</taxon>
        <taxon>Chryseobacterium group</taxon>
        <taxon>Chryseobacterium</taxon>
    </lineage>
</organism>
<gene>
    <name evidence="2" type="ORF">DQ356_00560</name>
</gene>
<dbReference type="OrthoDB" id="838278at2"/>
<feature type="transmembrane region" description="Helical" evidence="1">
    <location>
        <begin position="6"/>
        <end position="24"/>
    </location>
</feature>